<dbReference type="Proteomes" id="UP001595821">
    <property type="component" value="Unassembled WGS sequence"/>
</dbReference>
<dbReference type="RefSeq" id="WP_246975569.1">
    <property type="nucleotide sequence ID" value="NZ_CP095398.1"/>
</dbReference>
<protein>
    <submittedName>
        <fullName evidence="1">MarR family transcriptional regulator</fullName>
    </submittedName>
</protein>
<sequence>MVERVPWMAPVDYEIMLFFDEHPILVSPKVLAADIEYDRHYVSKRCKILTEAGLLTKVETGLYELTETGQTYLEGDLDVSELEVDE</sequence>
<dbReference type="InterPro" id="IPR036388">
    <property type="entry name" value="WH-like_DNA-bd_sf"/>
</dbReference>
<dbReference type="Gene3D" id="1.10.10.10">
    <property type="entry name" value="Winged helix-like DNA-binding domain superfamily/Winged helix DNA-binding domain"/>
    <property type="match status" value="1"/>
</dbReference>
<gene>
    <name evidence="1" type="ORF">ACFOZ7_06645</name>
</gene>
<organism evidence="1 2">
    <name type="scientific">Natribaculum luteum</name>
    <dbReference type="NCBI Taxonomy" id="1586232"/>
    <lineage>
        <taxon>Archaea</taxon>
        <taxon>Methanobacteriati</taxon>
        <taxon>Methanobacteriota</taxon>
        <taxon>Stenosarchaea group</taxon>
        <taxon>Halobacteria</taxon>
        <taxon>Halobacteriales</taxon>
        <taxon>Natrialbaceae</taxon>
        <taxon>Natribaculum</taxon>
    </lineage>
</organism>
<accession>A0ABD5NY00</accession>
<dbReference type="InterPro" id="IPR036390">
    <property type="entry name" value="WH_DNA-bd_sf"/>
</dbReference>
<reference evidence="1 2" key="1">
    <citation type="journal article" date="2014" name="Int. J. Syst. Evol. Microbiol.">
        <title>Complete genome sequence of Corynebacterium casei LMG S-19264T (=DSM 44701T), isolated from a smear-ripened cheese.</title>
        <authorList>
            <consortium name="US DOE Joint Genome Institute (JGI-PGF)"/>
            <person name="Walter F."/>
            <person name="Albersmeier A."/>
            <person name="Kalinowski J."/>
            <person name="Ruckert C."/>
        </authorList>
    </citation>
    <scope>NUCLEOTIDE SEQUENCE [LARGE SCALE GENOMIC DNA]</scope>
    <source>
        <strain evidence="1 2">IBRC-M 10912</strain>
    </source>
</reference>
<dbReference type="SUPFAM" id="SSF46785">
    <property type="entry name" value="Winged helix' DNA-binding domain"/>
    <property type="match status" value="1"/>
</dbReference>
<evidence type="ECO:0000313" key="1">
    <source>
        <dbReference type="EMBL" id="MFC4246675.1"/>
    </source>
</evidence>
<dbReference type="AlphaFoldDB" id="A0ABD5NY00"/>
<proteinExistence type="predicted"/>
<name>A0ABD5NY00_9EURY</name>
<evidence type="ECO:0000313" key="2">
    <source>
        <dbReference type="Proteomes" id="UP001595821"/>
    </source>
</evidence>
<dbReference type="EMBL" id="JBHSDJ010000014">
    <property type="protein sequence ID" value="MFC4246675.1"/>
    <property type="molecule type" value="Genomic_DNA"/>
</dbReference>
<comment type="caution">
    <text evidence="1">The sequence shown here is derived from an EMBL/GenBank/DDBJ whole genome shotgun (WGS) entry which is preliminary data.</text>
</comment>
<dbReference type="GeneID" id="71856429"/>